<dbReference type="RefSeq" id="WP_144899377.1">
    <property type="nucleotide sequence ID" value="NZ_VLKN01000004.1"/>
</dbReference>
<organism evidence="2 3">
    <name type="scientific">Luteimonas cucumeris</name>
    <dbReference type="NCBI Taxonomy" id="985012"/>
    <lineage>
        <taxon>Bacteria</taxon>
        <taxon>Pseudomonadati</taxon>
        <taxon>Pseudomonadota</taxon>
        <taxon>Gammaproteobacteria</taxon>
        <taxon>Lysobacterales</taxon>
        <taxon>Lysobacteraceae</taxon>
        <taxon>Luteimonas</taxon>
    </lineage>
</organism>
<dbReference type="EMBL" id="VLKN01000004">
    <property type="protein sequence ID" value="TWI02782.1"/>
    <property type="molecule type" value="Genomic_DNA"/>
</dbReference>
<reference evidence="2 3" key="1">
    <citation type="journal article" date="2015" name="Stand. Genomic Sci.">
        <title>Genomic Encyclopedia of Bacterial and Archaeal Type Strains, Phase III: the genomes of soil and plant-associated and newly described type strains.</title>
        <authorList>
            <person name="Whitman W.B."/>
            <person name="Woyke T."/>
            <person name="Klenk H.P."/>
            <person name="Zhou Y."/>
            <person name="Lilburn T.G."/>
            <person name="Beck B.J."/>
            <person name="De Vos P."/>
            <person name="Vandamme P."/>
            <person name="Eisen J.A."/>
            <person name="Garrity G."/>
            <person name="Hugenholtz P."/>
            <person name="Kyrpides N.C."/>
        </authorList>
    </citation>
    <scope>NUCLEOTIDE SEQUENCE [LARGE SCALE GENOMIC DNA]</scope>
    <source>
        <strain evidence="2 3">CGMCC 1.10821</strain>
    </source>
</reference>
<protein>
    <submittedName>
        <fullName evidence="2">Uncharacterized protein</fullName>
    </submittedName>
</protein>
<gene>
    <name evidence="2" type="ORF">IP90_01880</name>
</gene>
<name>A0A562L542_9GAMM</name>
<dbReference type="Proteomes" id="UP000315167">
    <property type="component" value="Unassembled WGS sequence"/>
</dbReference>
<evidence type="ECO:0000313" key="3">
    <source>
        <dbReference type="Proteomes" id="UP000315167"/>
    </source>
</evidence>
<keyword evidence="3" id="KW-1185">Reference proteome</keyword>
<keyword evidence="1" id="KW-0175">Coiled coil</keyword>
<evidence type="ECO:0000256" key="1">
    <source>
        <dbReference type="SAM" id="Coils"/>
    </source>
</evidence>
<proteinExistence type="predicted"/>
<sequence>MTAAAPTLATLLAGLDELQATLQSADLARADRLVVEHDRGMRDFLQAAGADGAARTDLERLQRAQQIVLEQMSRLRADAAREMRAFEQAERAARAYQSMT</sequence>
<comment type="caution">
    <text evidence="2">The sequence shown here is derived from an EMBL/GenBank/DDBJ whole genome shotgun (WGS) entry which is preliminary data.</text>
</comment>
<feature type="coiled-coil region" evidence="1">
    <location>
        <begin position="58"/>
        <end position="92"/>
    </location>
</feature>
<evidence type="ECO:0000313" key="2">
    <source>
        <dbReference type="EMBL" id="TWI02782.1"/>
    </source>
</evidence>
<accession>A0A562L542</accession>
<dbReference type="AlphaFoldDB" id="A0A562L542"/>